<protein>
    <recommendedName>
        <fullName evidence="4">t-SNARE coiled-coil homology domain-containing protein</fullName>
    </recommendedName>
</protein>
<dbReference type="PANTHER" id="PTHR19957">
    <property type="entry name" value="SYNTAXIN"/>
    <property type="match status" value="1"/>
</dbReference>
<dbReference type="Gene3D" id="1.20.5.110">
    <property type="match status" value="1"/>
</dbReference>
<evidence type="ECO:0000256" key="2">
    <source>
        <dbReference type="SAM" id="Coils"/>
    </source>
</evidence>
<feature type="transmembrane region" description="Helical" evidence="3">
    <location>
        <begin position="199"/>
        <end position="221"/>
    </location>
</feature>
<reference evidence="5 6" key="1">
    <citation type="submission" date="2016-11" db="EMBL/GenBank/DDBJ databases">
        <title>The macronuclear genome of Stentor coeruleus: a giant cell with tiny introns.</title>
        <authorList>
            <person name="Slabodnick M."/>
            <person name="Ruby J.G."/>
            <person name="Reiff S.B."/>
            <person name="Swart E.C."/>
            <person name="Gosai S."/>
            <person name="Prabakaran S."/>
            <person name="Witkowska E."/>
            <person name="Larue G.E."/>
            <person name="Fisher S."/>
            <person name="Freeman R.M."/>
            <person name="Gunawardena J."/>
            <person name="Chu W."/>
            <person name="Stover N.A."/>
            <person name="Gregory B.D."/>
            <person name="Nowacki M."/>
            <person name="Derisi J."/>
            <person name="Roy S.W."/>
            <person name="Marshall W.F."/>
            <person name="Sood P."/>
        </authorList>
    </citation>
    <scope>NUCLEOTIDE SEQUENCE [LARGE SCALE GENOMIC DNA]</scope>
    <source>
        <strain evidence="5">WM001</strain>
    </source>
</reference>
<feature type="coiled-coil region" evidence="2">
    <location>
        <begin position="66"/>
        <end position="93"/>
    </location>
</feature>
<dbReference type="GO" id="GO:0012505">
    <property type="term" value="C:endomembrane system"/>
    <property type="evidence" value="ECO:0007669"/>
    <property type="project" value="TreeGrafter"/>
</dbReference>
<dbReference type="AlphaFoldDB" id="A0A1R2CAG1"/>
<dbReference type="InterPro" id="IPR010989">
    <property type="entry name" value="SNARE"/>
</dbReference>
<name>A0A1R2CAG1_9CILI</name>
<gene>
    <name evidence="5" type="ORF">SteCoe_12556</name>
</gene>
<dbReference type="GO" id="GO:0006886">
    <property type="term" value="P:intracellular protein transport"/>
    <property type="evidence" value="ECO:0007669"/>
    <property type="project" value="TreeGrafter"/>
</dbReference>
<dbReference type="PROSITE" id="PS50192">
    <property type="entry name" value="T_SNARE"/>
    <property type="match status" value="1"/>
</dbReference>
<evidence type="ECO:0000259" key="4">
    <source>
        <dbReference type="PROSITE" id="PS50192"/>
    </source>
</evidence>
<dbReference type="GO" id="GO:0000149">
    <property type="term" value="F:SNARE binding"/>
    <property type="evidence" value="ECO:0007669"/>
    <property type="project" value="TreeGrafter"/>
</dbReference>
<keyword evidence="6" id="KW-1185">Reference proteome</keyword>
<dbReference type="Pfam" id="PF05739">
    <property type="entry name" value="SNARE"/>
    <property type="match status" value="1"/>
</dbReference>
<dbReference type="Proteomes" id="UP000187209">
    <property type="component" value="Unassembled WGS sequence"/>
</dbReference>
<accession>A0A1R2CAG1</accession>
<dbReference type="OrthoDB" id="10255013at2759"/>
<dbReference type="InterPro" id="IPR045242">
    <property type="entry name" value="Syntaxin"/>
</dbReference>
<keyword evidence="3" id="KW-0472">Membrane</keyword>
<keyword evidence="3" id="KW-0812">Transmembrane</keyword>
<dbReference type="GO" id="GO:0048278">
    <property type="term" value="P:vesicle docking"/>
    <property type="evidence" value="ECO:0007669"/>
    <property type="project" value="TreeGrafter"/>
</dbReference>
<comment type="similarity">
    <text evidence="1">Belongs to the syntaxin family.</text>
</comment>
<dbReference type="SUPFAM" id="SSF58038">
    <property type="entry name" value="SNARE fusion complex"/>
    <property type="match status" value="1"/>
</dbReference>
<keyword evidence="3" id="KW-1133">Transmembrane helix</keyword>
<dbReference type="SUPFAM" id="SSF47661">
    <property type="entry name" value="t-snare proteins"/>
    <property type="match status" value="1"/>
</dbReference>
<dbReference type="GO" id="GO:0006906">
    <property type="term" value="P:vesicle fusion"/>
    <property type="evidence" value="ECO:0007669"/>
    <property type="project" value="TreeGrafter"/>
</dbReference>
<dbReference type="GO" id="GO:0005484">
    <property type="term" value="F:SNAP receptor activity"/>
    <property type="evidence" value="ECO:0007669"/>
    <property type="project" value="TreeGrafter"/>
</dbReference>
<evidence type="ECO:0000256" key="1">
    <source>
        <dbReference type="ARBA" id="ARBA00009063"/>
    </source>
</evidence>
<keyword evidence="2" id="KW-0175">Coiled coil</keyword>
<dbReference type="GO" id="GO:0031201">
    <property type="term" value="C:SNARE complex"/>
    <property type="evidence" value="ECO:0007669"/>
    <property type="project" value="TreeGrafter"/>
</dbReference>
<organism evidence="5 6">
    <name type="scientific">Stentor coeruleus</name>
    <dbReference type="NCBI Taxonomy" id="5963"/>
    <lineage>
        <taxon>Eukaryota</taxon>
        <taxon>Sar</taxon>
        <taxon>Alveolata</taxon>
        <taxon>Ciliophora</taxon>
        <taxon>Postciliodesmatophora</taxon>
        <taxon>Heterotrichea</taxon>
        <taxon>Heterotrichida</taxon>
        <taxon>Stentoridae</taxon>
        <taxon>Stentor</taxon>
    </lineage>
</organism>
<dbReference type="SMART" id="SM00397">
    <property type="entry name" value="t_SNARE"/>
    <property type="match status" value="1"/>
</dbReference>
<sequence>MTTYKKLSSGDSAGVNSNDLQYNLRQFQSKIKEFQRAQPAEQRSIDKEIKSIRSQLKSQFSKPRITSEEKSRIDVLEKQFAELKNNYSKLKNQTNYHGKSEHSDEIFENIQERDSLVVTSEEIKEQEFMVKRAEIEQLQKDMVIVNEMFKDTAMMVKEQGDMIQEADTHVTNAAGETGKAIGELHKADKYQQKAKRKMVCIFVIALVVVGVLLAIVLGVVVF</sequence>
<feature type="domain" description="T-SNARE coiled-coil homology" evidence="4">
    <location>
        <begin position="134"/>
        <end position="187"/>
    </location>
</feature>
<evidence type="ECO:0000313" key="5">
    <source>
        <dbReference type="EMBL" id="OMJ85989.1"/>
    </source>
</evidence>
<comment type="caution">
    <text evidence="5">The sequence shown here is derived from an EMBL/GenBank/DDBJ whole genome shotgun (WGS) entry which is preliminary data.</text>
</comment>
<proteinExistence type="inferred from homology"/>
<dbReference type="InterPro" id="IPR000727">
    <property type="entry name" value="T_SNARE_dom"/>
</dbReference>
<evidence type="ECO:0000313" key="6">
    <source>
        <dbReference type="Proteomes" id="UP000187209"/>
    </source>
</evidence>
<dbReference type="EMBL" id="MPUH01000219">
    <property type="protein sequence ID" value="OMJ85989.1"/>
    <property type="molecule type" value="Genomic_DNA"/>
</dbReference>
<evidence type="ECO:0000256" key="3">
    <source>
        <dbReference type="SAM" id="Phobius"/>
    </source>
</evidence>